<dbReference type="GO" id="GO:0005737">
    <property type="term" value="C:cytoplasm"/>
    <property type="evidence" value="ECO:0007669"/>
    <property type="project" value="UniProtKB-SubCell"/>
</dbReference>
<feature type="repeat" description="TPR" evidence="7">
    <location>
        <begin position="48"/>
        <end position="81"/>
    </location>
</feature>
<reference evidence="9" key="1">
    <citation type="submission" date="2016-04" db="EMBL/GenBank/DDBJ databases">
        <authorList>
            <person name="Evans L.H."/>
            <person name="Alamgir A."/>
            <person name="Owens N."/>
            <person name="Weber N.D."/>
            <person name="Virtaneva K."/>
            <person name="Barbian K."/>
            <person name="Babar A."/>
            <person name="Rosenke K."/>
        </authorList>
    </citation>
    <scope>NUCLEOTIDE SEQUENCE [LARGE SCALE GENOMIC DNA]</scope>
    <source>
        <strain evidence="9">CBS 101.48</strain>
    </source>
</reference>
<dbReference type="AlphaFoldDB" id="A0A163KEZ5"/>
<evidence type="ECO:0000256" key="8">
    <source>
        <dbReference type="SAM" id="MobiDB-lite"/>
    </source>
</evidence>
<dbReference type="Proteomes" id="UP000078561">
    <property type="component" value="Unassembled WGS sequence"/>
</dbReference>
<dbReference type="SUPFAM" id="SSF54277">
    <property type="entry name" value="CAD &amp; PB1 domains"/>
    <property type="match status" value="1"/>
</dbReference>
<dbReference type="EMBL" id="LT554853">
    <property type="protein sequence ID" value="SAM07835.1"/>
    <property type="molecule type" value="Genomic_DNA"/>
</dbReference>
<organism evidence="9">
    <name type="scientific">Absidia glauca</name>
    <name type="common">Pin mould</name>
    <dbReference type="NCBI Taxonomy" id="4829"/>
    <lineage>
        <taxon>Eukaryota</taxon>
        <taxon>Fungi</taxon>
        <taxon>Fungi incertae sedis</taxon>
        <taxon>Mucoromycota</taxon>
        <taxon>Mucoromycotina</taxon>
        <taxon>Mucoromycetes</taxon>
        <taxon>Mucorales</taxon>
        <taxon>Cunninghamellaceae</taxon>
        <taxon>Absidia</taxon>
    </lineage>
</organism>
<gene>
    <name evidence="9" type="primary">ABSGL_13492.1 scaffold 14165</name>
</gene>
<dbReference type="PANTHER" id="PTHR15175:SF0">
    <property type="entry name" value="SH3 DOMAIN-CONTAINING PROTEIN C23A1.17"/>
    <property type="match status" value="1"/>
</dbReference>
<feature type="compositionally biased region" description="Polar residues" evidence="8">
    <location>
        <begin position="287"/>
        <end position="321"/>
    </location>
</feature>
<keyword evidence="5" id="KW-0677">Repeat</keyword>
<dbReference type="FunFam" id="1.25.40.10:FF:000017">
    <property type="entry name" value="NADPH oxidase regulator NoxR"/>
    <property type="match status" value="1"/>
</dbReference>
<accession>A0A163KEZ5</accession>
<protein>
    <submittedName>
        <fullName evidence="9">Uncharacterized protein</fullName>
    </submittedName>
</protein>
<dbReference type="PROSITE" id="PS50293">
    <property type="entry name" value="TPR_REGION"/>
    <property type="match status" value="1"/>
</dbReference>
<keyword evidence="4" id="KW-0963">Cytoplasm</keyword>
<evidence type="ECO:0000313" key="9">
    <source>
        <dbReference type="EMBL" id="SAM07835.1"/>
    </source>
</evidence>
<keyword evidence="10" id="KW-1185">Reference proteome</keyword>
<evidence type="ECO:0000256" key="5">
    <source>
        <dbReference type="ARBA" id="ARBA00022737"/>
    </source>
</evidence>
<feature type="region of interest" description="Disordered" evidence="8">
    <location>
        <begin position="284"/>
        <end position="328"/>
    </location>
</feature>
<sequence>MVSKRTNILSITLPTQVDLQRWQKACHAFDNQHYSKALDTLLICCPSSKTYFNIGVILVSLHDYQHALNGFAKAIDHDPYFSAAYFQSGVANIMLGNFGLAVKCFDLAYKTLRGNKAINYRQLGLDFILYACEILYNRGMCHIYLDNATAGMDDLYQAQRLKMTQRHCVIDQAAQDTEHSTFGVYSIPSGVIYRPREYQLQLLTQVESSSLHNYYSFASLDLLFLNKQYQHGIQKKPLHLQQQQKSKQDNLYQHYRHIPKYVSKYLAAVITKDKINMASSKPLPAITMSQHPPSSAETTHAPQLKQGAQHSNRSAKPTHNDSPPPCDARIKLKIHYKDTRILMVNADTPFGELWVKVHEKLNEDNHRLLLHIKNAVDGTLTPIMNDEGWAWAKSIHPGTTCKRKSIAKSRSATKVELWCTSMES</sequence>
<dbReference type="InterPro" id="IPR011990">
    <property type="entry name" value="TPR-like_helical_dom_sf"/>
</dbReference>
<name>A0A163KEZ5_ABSGL</name>
<evidence type="ECO:0000256" key="4">
    <source>
        <dbReference type="ARBA" id="ARBA00022490"/>
    </source>
</evidence>
<keyword evidence="6 7" id="KW-0802">TPR repeat</keyword>
<evidence type="ECO:0000256" key="7">
    <source>
        <dbReference type="PROSITE-ProRule" id="PRU00339"/>
    </source>
</evidence>
<dbReference type="SUPFAM" id="SSF48452">
    <property type="entry name" value="TPR-like"/>
    <property type="match status" value="1"/>
</dbReference>
<dbReference type="InterPro" id="IPR051864">
    <property type="entry name" value="NCF2_NOXA1"/>
</dbReference>
<dbReference type="Gene3D" id="1.25.40.10">
    <property type="entry name" value="Tetratricopeptide repeat domain"/>
    <property type="match status" value="1"/>
</dbReference>
<dbReference type="PROSITE" id="PS50005">
    <property type="entry name" value="TPR"/>
    <property type="match status" value="1"/>
</dbReference>
<keyword evidence="3" id="KW-0728">SH3 domain</keyword>
<evidence type="ECO:0000256" key="2">
    <source>
        <dbReference type="ARBA" id="ARBA00008051"/>
    </source>
</evidence>
<dbReference type="SMART" id="SM00028">
    <property type="entry name" value="TPR"/>
    <property type="match status" value="3"/>
</dbReference>
<proteinExistence type="inferred from homology"/>
<dbReference type="PANTHER" id="PTHR15175">
    <property type="entry name" value="NEUTROPHIL CYTOSOLIC FACTOR 2, NEUTROPHIL NADPH OXIDASE FACTOR 2"/>
    <property type="match status" value="1"/>
</dbReference>
<dbReference type="InParanoid" id="A0A163KEZ5"/>
<evidence type="ECO:0000256" key="1">
    <source>
        <dbReference type="ARBA" id="ARBA00004496"/>
    </source>
</evidence>
<comment type="similarity">
    <text evidence="2">Belongs to the NCF2/NOXA1 family.</text>
</comment>
<evidence type="ECO:0000313" key="10">
    <source>
        <dbReference type="Proteomes" id="UP000078561"/>
    </source>
</evidence>
<dbReference type="OrthoDB" id="9450131at2759"/>
<evidence type="ECO:0000256" key="6">
    <source>
        <dbReference type="ARBA" id="ARBA00022803"/>
    </source>
</evidence>
<dbReference type="STRING" id="4829.A0A163KEZ5"/>
<comment type="subcellular location">
    <subcellularLocation>
        <location evidence="1">Cytoplasm</location>
    </subcellularLocation>
</comment>
<dbReference type="InterPro" id="IPR019734">
    <property type="entry name" value="TPR_rpt"/>
</dbReference>
<evidence type="ECO:0000256" key="3">
    <source>
        <dbReference type="ARBA" id="ARBA00022443"/>
    </source>
</evidence>